<evidence type="ECO:0000256" key="4">
    <source>
        <dbReference type="ARBA" id="ARBA00022989"/>
    </source>
</evidence>
<evidence type="ECO:0000256" key="1">
    <source>
        <dbReference type="ARBA" id="ARBA00004141"/>
    </source>
</evidence>
<feature type="transmembrane region" description="Helical" evidence="6">
    <location>
        <begin position="41"/>
        <end position="61"/>
    </location>
</feature>
<dbReference type="Proteomes" id="UP001211044">
    <property type="component" value="Chromosome"/>
</dbReference>
<evidence type="ECO:0000256" key="5">
    <source>
        <dbReference type="ARBA" id="ARBA00023136"/>
    </source>
</evidence>
<evidence type="ECO:0000256" key="6">
    <source>
        <dbReference type="SAM" id="Phobius"/>
    </source>
</evidence>
<keyword evidence="4 6" id="KW-1133">Transmembrane helix</keyword>
<evidence type="ECO:0000313" key="8">
    <source>
        <dbReference type="EMBL" id="WCE46712.1"/>
    </source>
</evidence>
<keyword evidence="3 6" id="KW-0812">Transmembrane</keyword>
<dbReference type="GO" id="GO:0000271">
    <property type="term" value="P:polysaccharide biosynthetic process"/>
    <property type="evidence" value="ECO:0007669"/>
    <property type="project" value="InterPro"/>
</dbReference>
<dbReference type="KEGG" id="wne:PIG85_03455"/>
<dbReference type="AlphaFoldDB" id="A0AB38XQT8"/>
<feature type="transmembrane region" description="Helical" evidence="6">
    <location>
        <begin position="73"/>
        <end position="96"/>
    </location>
</feature>
<keyword evidence="5 6" id="KW-0472">Membrane</keyword>
<comment type="similarity">
    <text evidence="2">Belongs to the GtrA family.</text>
</comment>
<protein>
    <submittedName>
        <fullName evidence="8">GtrA family protein</fullName>
    </submittedName>
</protein>
<feature type="transmembrane region" description="Helical" evidence="6">
    <location>
        <begin position="12"/>
        <end position="35"/>
    </location>
</feature>
<evidence type="ECO:0000313" key="9">
    <source>
        <dbReference type="Proteomes" id="UP001211044"/>
    </source>
</evidence>
<gene>
    <name evidence="8" type="ORF">PIG85_03455</name>
</gene>
<dbReference type="InterPro" id="IPR007267">
    <property type="entry name" value="GtrA_DPMS_TM"/>
</dbReference>
<dbReference type="RefSeq" id="WP_004805944.1">
    <property type="nucleotide sequence ID" value="NZ_CP116394.1"/>
</dbReference>
<dbReference type="InterPro" id="IPR051401">
    <property type="entry name" value="GtrA_CellWall_Glycosyl"/>
</dbReference>
<organism evidence="8 9">
    <name type="scientific">Winkia neuii subsp. anitrata</name>
    <dbReference type="NCBI Taxonomy" id="29318"/>
    <lineage>
        <taxon>Bacteria</taxon>
        <taxon>Bacillati</taxon>
        <taxon>Actinomycetota</taxon>
        <taxon>Actinomycetes</taxon>
        <taxon>Actinomycetales</taxon>
        <taxon>Actinomycetaceae</taxon>
        <taxon>Winkia</taxon>
    </lineage>
</organism>
<accession>A0AB38XQT8</accession>
<proteinExistence type="inferred from homology"/>
<dbReference type="EMBL" id="CP116394">
    <property type="protein sequence ID" value="WCE46712.1"/>
    <property type="molecule type" value="Genomic_DNA"/>
</dbReference>
<comment type="subcellular location">
    <subcellularLocation>
        <location evidence="1">Membrane</location>
        <topology evidence="1">Multi-pass membrane protein</topology>
    </subcellularLocation>
</comment>
<feature type="domain" description="GtrA/DPMS transmembrane" evidence="7">
    <location>
        <begin position="12"/>
        <end position="131"/>
    </location>
</feature>
<evidence type="ECO:0000256" key="2">
    <source>
        <dbReference type="ARBA" id="ARBA00009399"/>
    </source>
</evidence>
<evidence type="ECO:0000259" key="7">
    <source>
        <dbReference type="Pfam" id="PF04138"/>
    </source>
</evidence>
<evidence type="ECO:0000256" key="3">
    <source>
        <dbReference type="ARBA" id="ARBA00022692"/>
    </source>
</evidence>
<sequence length="138" mass="15038">MGNKWLKPSLVKYLFVGVGTSLMDFLLFLFFSSVIGLPEVVANIFSTAITIVASYFVNNFFVFESKRISWASFVSFAGLTLFTGMVLQSGVIWAVMHISGFIWHGPIVAARAASKIAAMAVGATCNYLGYAALFTKKN</sequence>
<dbReference type="Pfam" id="PF04138">
    <property type="entry name" value="GtrA_DPMS_TM"/>
    <property type="match status" value="1"/>
</dbReference>
<name>A0AB38XQT8_9ACTO</name>
<reference evidence="8" key="1">
    <citation type="submission" date="2023-01" db="EMBL/GenBank/DDBJ databases">
        <title>Comparative Genomic Analysis of the Clinically-Derived Winkia Strain NY0527 Provides Evidence into the Taxonomic Reassignment of Winkia neuii and Characterizes Their Virulence Traits.</title>
        <authorList>
            <person name="Cai X."/>
            <person name="Peng Y."/>
            <person name="Li M."/>
            <person name="Qiu Y."/>
            <person name="Wang Y."/>
            <person name="Xu L."/>
            <person name="Hou Q."/>
        </authorList>
    </citation>
    <scope>NUCLEOTIDE SEQUENCE</scope>
    <source>
        <strain evidence="8">NY0527</strain>
    </source>
</reference>
<feature type="transmembrane region" description="Helical" evidence="6">
    <location>
        <begin position="116"/>
        <end position="135"/>
    </location>
</feature>
<dbReference type="PANTHER" id="PTHR38459">
    <property type="entry name" value="PROPHAGE BACTOPRENOL-LINKED GLUCOSE TRANSLOCASE HOMOLOG"/>
    <property type="match status" value="1"/>
</dbReference>
<dbReference type="PANTHER" id="PTHR38459:SF1">
    <property type="entry name" value="PROPHAGE BACTOPRENOL-LINKED GLUCOSE TRANSLOCASE HOMOLOG"/>
    <property type="match status" value="1"/>
</dbReference>
<dbReference type="GO" id="GO:0005886">
    <property type="term" value="C:plasma membrane"/>
    <property type="evidence" value="ECO:0007669"/>
    <property type="project" value="TreeGrafter"/>
</dbReference>